<evidence type="ECO:0000256" key="3">
    <source>
        <dbReference type="ARBA" id="ARBA00023295"/>
    </source>
</evidence>
<keyword evidence="6" id="KW-1185">Reference proteome</keyword>
<reference evidence="5 6" key="1">
    <citation type="journal article" date="2017" name="Int. J. Syst. Evol. Microbiol.">
        <title>Arachidicoccus ginsenosidivorans sp. nov., with ginsenoside-converting activity isolated from ginseng cultivating soil.</title>
        <authorList>
            <person name="Siddiqi M.Z."/>
            <person name="Aslam Z."/>
            <person name="Im W.T."/>
        </authorList>
    </citation>
    <scope>NUCLEOTIDE SEQUENCE [LARGE SCALE GENOMIC DNA]</scope>
    <source>
        <strain evidence="5 6">Gsoil 809</strain>
    </source>
</reference>
<protein>
    <submittedName>
        <fullName evidence="5">Glycoside hydrolase family 28 protein</fullName>
    </submittedName>
</protein>
<dbReference type="SMART" id="SM00710">
    <property type="entry name" value="PbH1"/>
    <property type="match status" value="5"/>
</dbReference>
<dbReference type="InterPro" id="IPR012334">
    <property type="entry name" value="Pectin_lyas_fold"/>
</dbReference>
<dbReference type="Gene3D" id="2.160.20.10">
    <property type="entry name" value="Single-stranded right-handed beta-helix, Pectin lyase-like"/>
    <property type="match status" value="1"/>
</dbReference>
<dbReference type="SUPFAM" id="SSF51126">
    <property type="entry name" value="Pectin lyase-like"/>
    <property type="match status" value="2"/>
</dbReference>
<dbReference type="PANTHER" id="PTHR31339:SF9">
    <property type="entry name" value="PLASMIN AND FIBRONECTIN-BINDING PROTEIN A"/>
    <property type="match status" value="1"/>
</dbReference>
<evidence type="ECO:0000256" key="4">
    <source>
        <dbReference type="RuleBase" id="RU361169"/>
    </source>
</evidence>
<evidence type="ECO:0000313" key="5">
    <source>
        <dbReference type="EMBL" id="QEC71574.1"/>
    </source>
</evidence>
<dbReference type="InterPro" id="IPR000743">
    <property type="entry name" value="Glyco_hydro_28"/>
</dbReference>
<dbReference type="InterPro" id="IPR006626">
    <property type="entry name" value="PbH1"/>
</dbReference>
<sequence length="524" mass="57632">MKIKLRKNQYSVRYLFILLVFCFGTRQLLGQSGNDHIYRITDFGAIGDAKTINTAAIQKAIDAANANGGGKVVIPEGKFLAGTLQMKTGVELHLDNKAVLLGSTNPRDYHKIDRPGHPVSPKQDDNSSLALIAAFKADHFSITGTGTIDGQGTALALNIDSLIHIGQISDPHYSNRPNEKVRPKLLLFSLCQNINIEDASLKNSACWGLSFEICEHLTLNNVKVTNMAYWNNDGTDLTDCKNVRITNCDFNTADDGICLKSYYPGYFDDSFYIANCRIRSGASAIKFGTASYGGFKNIVIDNINICDTYRSAIAIESVDGGVIENVHVTHINAKNTGNAIFIRLGHRAGKEVGSIKNVYIGNVKVEIPFGRPDVNYDLRAPEPGFHNPFPASITGIPGHNVQNIQLENIEITYPGRASKAQAYFSLSRLNDLPEKTRNYPEFTMFGELPAWGFYIRHASNIAFKNITLKLAGSDFRPAFVIDSARHVTLSHIQLPTGYQDGQIILKDSPDYMIEASGQLHGTVL</sequence>
<evidence type="ECO:0000313" key="6">
    <source>
        <dbReference type="Proteomes" id="UP000321291"/>
    </source>
</evidence>
<dbReference type="KEGG" id="agi:FSB73_07725"/>
<dbReference type="Proteomes" id="UP000321291">
    <property type="component" value="Chromosome"/>
</dbReference>
<dbReference type="GO" id="GO:0005975">
    <property type="term" value="P:carbohydrate metabolic process"/>
    <property type="evidence" value="ECO:0007669"/>
    <property type="project" value="InterPro"/>
</dbReference>
<comment type="similarity">
    <text evidence="1 4">Belongs to the glycosyl hydrolase 28 family.</text>
</comment>
<dbReference type="OrthoDB" id="9795222at2"/>
<keyword evidence="3 4" id="KW-0326">Glycosidase</keyword>
<dbReference type="EMBL" id="CP042434">
    <property type="protein sequence ID" value="QEC71574.1"/>
    <property type="molecule type" value="Genomic_DNA"/>
</dbReference>
<dbReference type="PANTHER" id="PTHR31339">
    <property type="entry name" value="PECTIN LYASE-RELATED"/>
    <property type="match status" value="1"/>
</dbReference>
<dbReference type="InterPro" id="IPR011050">
    <property type="entry name" value="Pectin_lyase_fold/virulence"/>
</dbReference>
<gene>
    <name evidence="5" type="ORF">FSB73_07725</name>
</gene>
<dbReference type="InterPro" id="IPR051801">
    <property type="entry name" value="GH28_Enzymes"/>
</dbReference>
<name>A0A5B8VJ50_9BACT</name>
<dbReference type="GO" id="GO:0004650">
    <property type="term" value="F:polygalacturonase activity"/>
    <property type="evidence" value="ECO:0007669"/>
    <property type="project" value="InterPro"/>
</dbReference>
<dbReference type="Pfam" id="PF00295">
    <property type="entry name" value="Glyco_hydro_28"/>
    <property type="match status" value="1"/>
</dbReference>
<evidence type="ECO:0000256" key="1">
    <source>
        <dbReference type="ARBA" id="ARBA00008834"/>
    </source>
</evidence>
<organism evidence="5 6">
    <name type="scientific">Arachidicoccus ginsenosidivorans</name>
    <dbReference type="NCBI Taxonomy" id="496057"/>
    <lineage>
        <taxon>Bacteria</taxon>
        <taxon>Pseudomonadati</taxon>
        <taxon>Bacteroidota</taxon>
        <taxon>Chitinophagia</taxon>
        <taxon>Chitinophagales</taxon>
        <taxon>Chitinophagaceae</taxon>
        <taxon>Arachidicoccus</taxon>
    </lineage>
</organism>
<accession>A0A5B8VJ50</accession>
<keyword evidence="2 4" id="KW-0378">Hydrolase</keyword>
<dbReference type="AlphaFoldDB" id="A0A5B8VJ50"/>
<evidence type="ECO:0000256" key="2">
    <source>
        <dbReference type="ARBA" id="ARBA00022801"/>
    </source>
</evidence>
<proteinExistence type="inferred from homology"/>
<dbReference type="RefSeq" id="WP_146780952.1">
    <property type="nucleotide sequence ID" value="NZ_CP042434.1"/>
</dbReference>